<reference evidence="1" key="1">
    <citation type="submission" date="2019-08" db="EMBL/GenBank/DDBJ databases">
        <authorList>
            <person name="Kucharzyk K."/>
            <person name="Murdoch R.W."/>
            <person name="Higgins S."/>
            <person name="Loffler F."/>
        </authorList>
    </citation>
    <scope>NUCLEOTIDE SEQUENCE</scope>
</reference>
<dbReference type="AlphaFoldDB" id="A0A645JLJ1"/>
<name>A0A645JLJ1_9ZZZZ</name>
<proteinExistence type="predicted"/>
<accession>A0A645JLJ1</accession>
<organism evidence="1">
    <name type="scientific">bioreactor metagenome</name>
    <dbReference type="NCBI Taxonomy" id="1076179"/>
    <lineage>
        <taxon>unclassified sequences</taxon>
        <taxon>metagenomes</taxon>
        <taxon>ecological metagenomes</taxon>
    </lineage>
</organism>
<sequence length="79" mass="8508">MASFVSLLAHNVFTQINAPVWVCVNSQVCGYLRLLFSDVEYQTVSPGVAHPVIAPVLGQCSVSSVPSGVITSAKKRLYR</sequence>
<protein>
    <submittedName>
        <fullName evidence="1">Uncharacterized protein</fullName>
    </submittedName>
</protein>
<gene>
    <name evidence="1" type="ORF">SDC9_212310</name>
</gene>
<evidence type="ECO:0000313" key="1">
    <source>
        <dbReference type="EMBL" id="MPN64535.1"/>
    </source>
</evidence>
<dbReference type="EMBL" id="VSSQ01145568">
    <property type="protein sequence ID" value="MPN64535.1"/>
    <property type="molecule type" value="Genomic_DNA"/>
</dbReference>
<comment type="caution">
    <text evidence="1">The sequence shown here is derived from an EMBL/GenBank/DDBJ whole genome shotgun (WGS) entry which is preliminary data.</text>
</comment>